<dbReference type="GO" id="GO:0016791">
    <property type="term" value="F:phosphatase activity"/>
    <property type="evidence" value="ECO:0007669"/>
    <property type="project" value="TreeGrafter"/>
</dbReference>
<dbReference type="HOGENOM" id="CLU_000445_28_2_10"/>
<dbReference type="Pfam" id="PF13185">
    <property type="entry name" value="GAF_2"/>
    <property type="match status" value="1"/>
</dbReference>
<keyword evidence="1" id="KW-0378">Hydrolase</keyword>
<dbReference type="InterPro" id="IPR036457">
    <property type="entry name" value="PPM-type-like_dom_sf"/>
</dbReference>
<dbReference type="Gene3D" id="2.60.40.10">
    <property type="entry name" value="Immunoglobulins"/>
    <property type="match status" value="1"/>
</dbReference>
<keyword evidence="3" id="KW-0812">Transmembrane</keyword>
<dbReference type="PANTHER" id="PTHR43156">
    <property type="entry name" value="STAGE II SPORULATION PROTEIN E-RELATED"/>
    <property type="match status" value="1"/>
</dbReference>
<evidence type="ECO:0000256" key="3">
    <source>
        <dbReference type="SAM" id="Phobius"/>
    </source>
</evidence>
<dbReference type="InterPro" id="IPR011110">
    <property type="entry name" value="Reg_prop"/>
</dbReference>
<keyword evidence="3" id="KW-0472">Membrane</keyword>
<accession>I4AQV6</accession>
<evidence type="ECO:0000313" key="7">
    <source>
        <dbReference type="Proteomes" id="UP000006054"/>
    </source>
</evidence>
<dbReference type="InterPro" id="IPR011123">
    <property type="entry name" value="Y_Y_Y"/>
</dbReference>
<dbReference type="KEGG" id="fli:Fleli_4043"/>
<dbReference type="InterPro" id="IPR003018">
    <property type="entry name" value="GAF"/>
</dbReference>
<feature type="transmembrane region" description="Helical" evidence="3">
    <location>
        <begin position="797"/>
        <end position="818"/>
    </location>
</feature>
<dbReference type="EMBL" id="CP003345">
    <property type="protein sequence ID" value="AFM06341.1"/>
    <property type="molecule type" value="Genomic_DNA"/>
</dbReference>
<dbReference type="eggNOG" id="COG2203">
    <property type="taxonomic scope" value="Bacteria"/>
</dbReference>
<dbReference type="SUPFAM" id="SSF63829">
    <property type="entry name" value="Calcium-dependent phosphotriesterase"/>
    <property type="match status" value="1"/>
</dbReference>
<name>I4AQV6_BERLS</name>
<dbReference type="Proteomes" id="UP000006054">
    <property type="component" value="Chromosome"/>
</dbReference>
<dbReference type="Gene3D" id="2.130.10.10">
    <property type="entry name" value="YVTN repeat-like/Quinoprotein amine dehydrogenase"/>
    <property type="match status" value="3"/>
</dbReference>
<dbReference type="InterPro" id="IPR029016">
    <property type="entry name" value="GAF-like_dom_sf"/>
</dbReference>
<sequence length="1322" mass="151669">MKINYSLVKNKKQINLKYYYFIFYILFVFFGLKQNVIAQNQTLSTFVPEIGFPLVHNFSSDEYNGASQNWAIAQSTNGFIYVGNNGGVLEFDGKNWRRYETANQSTVKSLAINKKGEIFVGAKGELGILKPDSTNTLKYISLLYKIPEDKRNFNDVWQIFIDEEQQEVYFRTVEQILIYKNGVFIKIIESKNKFGTSFFANNNFYVRDAERGLLKLNEDYELEEIAGQIVGGNNIYGVISKNQQNKEKNIIVLTRPEGVFEIKNKKSTQINFSALSTLNETKGYASILLPTQEIAIATLRNGVFITDLNGNIKLHLNKENILKTNTIYNLFLDKQNNLWLATGNGISCVYLSIPYSTIGEKQGVEGKGLTANYSEIYNKLYLGTTLGIYQNDYPNSTNSIDGNQKAFSLLRGTEGYGLFATSDDNKVYQGHNLGIFEIVDTVANQLAIAKKAIWTIKPISTESTTRFLTLPSKGISLFTKKKDTKNEEWKEQKYSNFKENVQDLIQYEGYWWTKSNNKGVFRFTFSENYDSLLEAKLYATDEGLLSKIGNHIYKIRDRLVVVNENTILKYNAKTDEFIKDNFFEDYFQTKKIRYLYEDKNKNIWYRIEGEKGVLWKEKNAYKKQSDIVALQSLYNEITSTQMLSDGKLVLGVENGFLFIDTKRKLEVNQKPTVEVRKIELLGENDSLLFGGVFFDADSLITYTQPNNQKLKLNYDLNALRFSFASPDMSFPEQTEYRYKLDGLDEKWSTWSSKTHKEYTNLPDKNYKFRVQARTVWGVESEEVVYEFGIDSPFYKTWSAYIIYTILIALIVWLIVRLNTKRLERDKKKLEKTITERTIEIVQQKEELQLQADNLSKANVAINNQKEELELQAENLSLANTAINEQKQEIEKSYQNVRILSQIGQKITNILDVQTLIQTVYENINTLMPADGFGIGILNNYTGKIDFEGFIENDEILPAHSDNINDTTKLSVRSLKNNQRLVINDLQSQYKEYFNTTLEDVEVGKLPYSLVYLPLSSEGEIIGVLSVQSMKKHEYSSLELDMLDTLGAYTAIALDNIKAYQIISTKNTNITDSIRYAQTIQQAVLPIEEELKAYFEEHFVIFRPKDIVSGDFYWATETKDKLFVAVVDCTGHGVPGAFMSMLGHTFLNEAVSQQNLTDPAAILEWLNKEIKISLRQEQKANADGMDISLCVIDKNKTQKEEIKITYCGAKRPLFYVLPTSELKIIKGVRRSIGEVSRRKKYINFENHEVNIPKGTMLYFFSDGFSDQSNPNGAKLGTTQVLEILPDLAAMAIEEQKQKLIELLDNHQQETPQRDDITFMGVRI</sequence>
<dbReference type="SMART" id="SM00065">
    <property type="entry name" value="GAF"/>
    <property type="match status" value="1"/>
</dbReference>
<dbReference type="Pfam" id="PF07494">
    <property type="entry name" value="Reg_prop"/>
    <property type="match status" value="1"/>
</dbReference>
<protein>
    <submittedName>
        <fullName evidence="6">Serine phosphatase RsbU, regulator of sigma subunit</fullName>
    </submittedName>
</protein>
<dbReference type="Pfam" id="PF07495">
    <property type="entry name" value="Y_Y_Y"/>
    <property type="match status" value="1"/>
</dbReference>
<dbReference type="Gene3D" id="3.60.40.10">
    <property type="entry name" value="PPM-type phosphatase domain"/>
    <property type="match status" value="1"/>
</dbReference>
<dbReference type="OrthoDB" id="9806995at2"/>
<dbReference type="Pfam" id="PF07228">
    <property type="entry name" value="SpoIIE"/>
    <property type="match status" value="1"/>
</dbReference>
<dbReference type="InterPro" id="IPR015943">
    <property type="entry name" value="WD40/YVTN_repeat-like_dom_sf"/>
</dbReference>
<dbReference type="SUPFAM" id="SSF55781">
    <property type="entry name" value="GAF domain-like"/>
    <property type="match status" value="1"/>
</dbReference>
<evidence type="ECO:0000259" key="4">
    <source>
        <dbReference type="SMART" id="SM00065"/>
    </source>
</evidence>
<evidence type="ECO:0000256" key="2">
    <source>
        <dbReference type="SAM" id="Coils"/>
    </source>
</evidence>
<dbReference type="SMART" id="SM00331">
    <property type="entry name" value="PP2C_SIG"/>
    <property type="match status" value="1"/>
</dbReference>
<evidence type="ECO:0000259" key="5">
    <source>
        <dbReference type="SMART" id="SM00331"/>
    </source>
</evidence>
<feature type="domain" description="PPM-type phosphatase" evidence="5">
    <location>
        <begin position="1095"/>
        <end position="1322"/>
    </location>
</feature>
<keyword evidence="3" id="KW-1133">Transmembrane helix</keyword>
<feature type="coiled-coil region" evidence="2">
    <location>
        <begin position="819"/>
        <end position="892"/>
    </location>
</feature>
<proteinExistence type="predicted"/>
<feature type="transmembrane region" description="Helical" evidence="3">
    <location>
        <begin position="16"/>
        <end position="32"/>
    </location>
</feature>
<evidence type="ECO:0000313" key="6">
    <source>
        <dbReference type="EMBL" id="AFM06341.1"/>
    </source>
</evidence>
<dbReference type="eggNOG" id="COG3292">
    <property type="taxonomic scope" value="Bacteria"/>
</dbReference>
<feature type="domain" description="GAF" evidence="4">
    <location>
        <begin position="911"/>
        <end position="1063"/>
    </location>
</feature>
<dbReference type="STRING" id="880071.Fleli_4043"/>
<reference evidence="7" key="1">
    <citation type="submission" date="2012-06" db="EMBL/GenBank/DDBJ databases">
        <title>The complete genome of Flexibacter litoralis DSM 6794.</title>
        <authorList>
            <person name="Lucas S."/>
            <person name="Copeland A."/>
            <person name="Lapidus A."/>
            <person name="Glavina del Rio T."/>
            <person name="Dalin E."/>
            <person name="Tice H."/>
            <person name="Bruce D."/>
            <person name="Goodwin L."/>
            <person name="Pitluck S."/>
            <person name="Peters L."/>
            <person name="Ovchinnikova G."/>
            <person name="Lu M."/>
            <person name="Kyrpides N."/>
            <person name="Mavromatis K."/>
            <person name="Ivanova N."/>
            <person name="Brettin T."/>
            <person name="Detter J.C."/>
            <person name="Han C."/>
            <person name="Larimer F."/>
            <person name="Land M."/>
            <person name="Hauser L."/>
            <person name="Markowitz V."/>
            <person name="Cheng J.-F."/>
            <person name="Hugenholtz P."/>
            <person name="Woyke T."/>
            <person name="Wu D."/>
            <person name="Spring S."/>
            <person name="Lang E."/>
            <person name="Kopitz M."/>
            <person name="Brambilla E."/>
            <person name="Klenk H.-P."/>
            <person name="Eisen J.A."/>
        </authorList>
    </citation>
    <scope>NUCLEOTIDE SEQUENCE [LARGE SCALE GENOMIC DNA]</scope>
    <source>
        <strain evidence="7">ATCC 23117 / DSM 6794 / NBRC 15988 / NCIMB 1366 / Sio-4</strain>
    </source>
</reference>
<dbReference type="InterPro" id="IPR052016">
    <property type="entry name" value="Bact_Sigma-Reg"/>
</dbReference>
<gene>
    <name evidence="6" type="ordered locus">Fleli_4043</name>
</gene>
<dbReference type="PANTHER" id="PTHR43156:SF9">
    <property type="entry name" value="HAMP DOMAIN-CONTAINING PROTEIN"/>
    <property type="match status" value="1"/>
</dbReference>
<dbReference type="eggNOG" id="COG2208">
    <property type="taxonomic scope" value="Bacteria"/>
</dbReference>
<dbReference type="Gene3D" id="3.30.450.40">
    <property type="match status" value="1"/>
</dbReference>
<dbReference type="InterPro" id="IPR013783">
    <property type="entry name" value="Ig-like_fold"/>
</dbReference>
<keyword evidence="2" id="KW-0175">Coiled coil</keyword>
<keyword evidence="7" id="KW-1185">Reference proteome</keyword>
<organism evidence="6 7">
    <name type="scientific">Bernardetia litoralis (strain ATCC 23117 / DSM 6794 / NBRC 15988 / NCIMB 1366 / Fx l1 / Sio-4)</name>
    <name type="common">Flexibacter litoralis</name>
    <dbReference type="NCBI Taxonomy" id="880071"/>
    <lineage>
        <taxon>Bacteria</taxon>
        <taxon>Pseudomonadati</taxon>
        <taxon>Bacteroidota</taxon>
        <taxon>Cytophagia</taxon>
        <taxon>Cytophagales</taxon>
        <taxon>Bernardetiaceae</taxon>
        <taxon>Bernardetia</taxon>
    </lineage>
</organism>
<evidence type="ECO:0000256" key="1">
    <source>
        <dbReference type="ARBA" id="ARBA00022801"/>
    </source>
</evidence>
<dbReference type="InterPro" id="IPR001932">
    <property type="entry name" value="PPM-type_phosphatase-like_dom"/>
</dbReference>